<evidence type="ECO:0000313" key="2">
    <source>
        <dbReference type="Proteomes" id="UP001138500"/>
    </source>
</evidence>
<comment type="caution">
    <text evidence="1">The sequence shown here is derived from an EMBL/GenBank/DDBJ whole genome shotgun (WGS) entry which is preliminary data.</text>
</comment>
<proteinExistence type="predicted"/>
<dbReference type="Proteomes" id="UP001138500">
    <property type="component" value="Unassembled WGS sequence"/>
</dbReference>
<accession>A0A9W7VYH2</accession>
<keyword evidence="2" id="KW-1185">Reference proteome</keyword>
<evidence type="ECO:0000313" key="1">
    <source>
        <dbReference type="EMBL" id="KAH9810762.1"/>
    </source>
</evidence>
<dbReference type="AlphaFoldDB" id="A0A9W7VYH2"/>
<protein>
    <submittedName>
        <fullName evidence="1">Uncharacterized protein</fullName>
    </submittedName>
</protein>
<organism evidence="1 2">
    <name type="scientific">Teratosphaeria destructans</name>
    <dbReference type="NCBI Taxonomy" id="418781"/>
    <lineage>
        <taxon>Eukaryota</taxon>
        <taxon>Fungi</taxon>
        <taxon>Dikarya</taxon>
        <taxon>Ascomycota</taxon>
        <taxon>Pezizomycotina</taxon>
        <taxon>Dothideomycetes</taxon>
        <taxon>Dothideomycetidae</taxon>
        <taxon>Mycosphaerellales</taxon>
        <taxon>Teratosphaeriaceae</taxon>
        <taxon>Teratosphaeria</taxon>
    </lineage>
</organism>
<gene>
    <name evidence="1" type="ORF">Tdes44962_MAKER05993</name>
</gene>
<sequence length="152" mass="15038">MRLRTLSASALAATALFPETPTATQNPGLGERNAATMTTYTIYRTVQRVVATTTASSATVSPSFSSGTHASGSIWSASGGMSSPTLTLTPFANGTASALSMTPTVSSSFSGVSLATGAAGSVEGAAAGKGDVHVGVWGAVVLGMGMGWWGVC</sequence>
<reference evidence="1 2" key="2">
    <citation type="journal article" date="2021" name="Curr. Genet.">
        <title>Genetic response to nitrogen starvation in the aggressive Eucalyptus foliar pathogen Teratosphaeria destructans.</title>
        <authorList>
            <person name="Havenga M."/>
            <person name="Wingfield B.D."/>
            <person name="Wingfield M.J."/>
            <person name="Dreyer L.L."/>
            <person name="Roets F."/>
            <person name="Aylward J."/>
        </authorList>
    </citation>
    <scope>NUCLEOTIDE SEQUENCE [LARGE SCALE GENOMIC DNA]</scope>
    <source>
        <strain evidence="1">CMW44962</strain>
    </source>
</reference>
<reference evidence="1 2" key="1">
    <citation type="journal article" date="2018" name="IMA Fungus">
        <title>IMA Genome-F 10: Nine draft genome sequences of Claviceps purpurea s.lat., including C. arundinis, C. humidiphila, and C. cf. spartinae, pseudomolecules for the pitch canker pathogen Fusarium circinatum, draft genome of Davidsoniella eucalypti, Grosmannia galeiformis, Quambalaria eucalypti, and Teratosphaeria destructans.</title>
        <authorList>
            <person name="Wingfield B.D."/>
            <person name="Liu M."/>
            <person name="Nguyen H.D."/>
            <person name="Lane F.A."/>
            <person name="Morgan S.W."/>
            <person name="De Vos L."/>
            <person name="Wilken P.M."/>
            <person name="Duong T.A."/>
            <person name="Aylward J."/>
            <person name="Coetzee M.P."/>
            <person name="Dadej K."/>
            <person name="De Beer Z.W."/>
            <person name="Findlay W."/>
            <person name="Havenga M."/>
            <person name="Kolarik M."/>
            <person name="Menzies J.G."/>
            <person name="Naidoo K."/>
            <person name="Pochopski O."/>
            <person name="Shoukouhi P."/>
            <person name="Santana Q.C."/>
            <person name="Seifert K.A."/>
            <person name="Soal N."/>
            <person name="Steenkamp E.T."/>
            <person name="Tatham C.T."/>
            <person name="van der Nest M.A."/>
            <person name="Wingfield M.J."/>
        </authorList>
    </citation>
    <scope>NUCLEOTIDE SEQUENCE [LARGE SCALE GENOMIC DNA]</scope>
    <source>
        <strain evidence="1">CMW44962</strain>
    </source>
</reference>
<name>A0A9W7VYH2_9PEZI</name>
<dbReference type="EMBL" id="RIBY02002511">
    <property type="protein sequence ID" value="KAH9810762.1"/>
    <property type="molecule type" value="Genomic_DNA"/>
</dbReference>